<dbReference type="Pfam" id="PF00001">
    <property type="entry name" value="7tm_1"/>
    <property type="match status" value="1"/>
</dbReference>
<feature type="transmembrane region" description="Helical" evidence="10">
    <location>
        <begin position="143"/>
        <end position="166"/>
    </location>
</feature>
<feature type="domain" description="G-protein coupled receptors family 1 profile" evidence="11">
    <location>
        <begin position="50"/>
        <end position="302"/>
    </location>
</feature>
<keyword evidence="13" id="KW-1185">Reference proteome</keyword>
<keyword evidence="2 10" id="KW-0812">Transmembrane</keyword>
<dbReference type="AlphaFoldDB" id="A0ABD0PY38"/>
<evidence type="ECO:0000259" key="11">
    <source>
        <dbReference type="PROSITE" id="PS50262"/>
    </source>
</evidence>
<dbReference type="InterPro" id="IPR050119">
    <property type="entry name" value="CCR1-9-like"/>
</dbReference>
<feature type="transmembrane region" description="Helical" evidence="10">
    <location>
        <begin position="38"/>
        <end position="60"/>
    </location>
</feature>
<protein>
    <recommendedName>
        <fullName evidence="11">G-protein coupled receptors family 1 profile domain-containing protein</fullName>
    </recommendedName>
</protein>
<gene>
    <name evidence="12" type="ORF">M9458_027509</name>
</gene>
<feature type="transmembrane region" description="Helical" evidence="10">
    <location>
        <begin position="285"/>
        <end position="305"/>
    </location>
</feature>
<evidence type="ECO:0000256" key="3">
    <source>
        <dbReference type="ARBA" id="ARBA00022989"/>
    </source>
</evidence>
<keyword evidence="4" id="KW-0297">G-protein coupled receptor</keyword>
<dbReference type="SUPFAM" id="SSF81321">
    <property type="entry name" value="Family A G protein-coupled receptor-like"/>
    <property type="match status" value="1"/>
</dbReference>
<comment type="subcellular location">
    <subcellularLocation>
        <location evidence="1">Membrane</location>
    </subcellularLocation>
</comment>
<evidence type="ECO:0000313" key="13">
    <source>
        <dbReference type="Proteomes" id="UP001529510"/>
    </source>
</evidence>
<dbReference type="PROSITE" id="PS50262">
    <property type="entry name" value="G_PROTEIN_RECEP_F1_2"/>
    <property type="match status" value="1"/>
</dbReference>
<dbReference type="PANTHER" id="PTHR10489">
    <property type="entry name" value="CELL ADHESION MOLECULE"/>
    <property type="match status" value="1"/>
</dbReference>
<dbReference type="EMBL" id="JAMKFB020000013">
    <property type="protein sequence ID" value="KAL0178615.1"/>
    <property type="molecule type" value="Genomic_DNA"/>
</dbReference>
<feature type="transmembrane region" description="Helical" evidence="10">
    <location>
        <begin position="206"/>
        <end position="229"/>
    </location>
</feature>
<evidence type="ECO:0000256" key="5">
    <source>
        <dbReference type="ARBA" id="ARBA00023136"/>
    </source>
</evidence>
<dbReference type="GO" id="GO:0004930">
    <property type="term" value="F:G protein-coupled receptor activity"/>
    <property type="evidence" value="ECO:0007669"/>
    <property type="project" value="UniProtKB-KW"/>
</dbReference>
<dbReference type="InterPro" id="IPR017452">
    <property type="entry name" value="GPCR_Rhodpsn_7TM"/>
</dbReference>
<comment type="caution">
    <text evidence="12">The sequence shown here is derived from an EMBL/GenBank/DDBJ whole genome shotgun (WGS) entry which is preliminary data.</text>
</comment>
<keyword evidence="9" id="KW-0807">Transducer</keyword>
<keyword evidence="7" id="KW-0675">Receptor</keyword>
<evidence type="ECO:0000256" key="7">
    <source>
        <dbReference type="ARBA" id="ARBA00023170"/>
    </source>
</evidence>
<dbReference type="PANTHER" id="PTHR10489:SF611">
    <property type="entry name" value="C-C CHEMOKINE RECEPTOR TYPE 6"/>
    <property type="match status" value="1"/>
</dbReference>
<proteinExistence type="predicted"/>
<evidence type="ECO:0000313" key="12">
    <source>
        <dbReference type="EMBL" id="KAL0178615.1"/>
    </source>
</evidence>
<dbReference type="InterPro" id="IPR000276">
    <property type="entry name" value="GPCR_Rhodpsn"/>
</dbReference>
<sequence>MEEYDYHFDNYTEAEYYDIIEPCSKARSQNIENVLQLFVYPVICFVGLIGNALVTVMYALYKRTKSMTDVCLLHVAIADILFAVALPLIIYSEQHEWSMGNWSCKLLRGIYSVNLYSGMLLLACISGGQYLSIVHARRSSAPLYSHLVCAAAWLLALLLSVPTFVFHERYQTESSYFNITDSEDVPYVCFFKFQSDVITAVPRFQLALGFILPLLITGFCYSSITVTLLQDKNFQRHKAVHVVLTVVLVFVVCHMPYNITLLYYITNMFQEQECSDFESAELAVIITRSLAYLHACLNPLLYALIRVNFRKHGKNYVSARWSSCSTSEISISMRRSTSDNGTLFIM</sequence>
<accession>A0ABD0PY38</accession>
<evidence type="ECO:0000256" key="6">
    <source>
        <dbReference type="ARBA" id="ARBA00023157"/>
    </source>
</evidence>
<evidence type="ECO:0000256" key="9">
    <source>
        <dbReference type="ARBA" id="ARBA00023224"/>
    </source>
</evidence>
<feature type="transmembrane region" description="Helical" evidence="10">
    <location>
        <begin position="110"/>
        <end position="131"/>
    </location>
</feature>
<evidence type="ECO:0000256" key="8">
    <source>
        <dbReference type="ARBA" id="ARBA00023180"/>
    </source>
</evidence>
<dbReference type="PRINTS" id="PR00645">
    <property type="entry name" value="CXCCHMKINER4"/>
</dbReference>
<organism evidence="12 13">
    <name type="scientific">Cirrhinus mrigala</name>
    <name type="common">Mrigala</name>
    <dbReference type="NCBI Taxonomy" id="683832"/>
    <lineage>
        <taxon>Eukaryota</taxon>
        <taxon>Metazoa</taxon>
        <taxon>Chordata</taxon>
        <taxon>Craniata</taxon>
        <taxon>Vertebrata</taxon>
        <taxon>Euteleostomi</taxon>
        <taxon>Actinopterygii</taxon>
        <taxon>Neopterygii</taxon>
        <taxon>Teleostei</taxon>
        <taxon>Ostariophysi</taxon>
        <taxon>Cypriniformes</taxon>
        <taxon>Cyprinidae</taxon>
        <taxon>Labeoninae</taxon>
        <taxon>Labeonini</taxon>
        <taxon>Cirrhinus</taxon>
    </lineage>
</organism>
<keyword evidence="6" id="KW-1015">Disulfide bond</keyword>
<dbReference type="PRINTS" id="PR00237">
    <property type="entry name" value="GPCRRHODOPSN"/>
</dbReference>
<reference evidence="12 13" key="1">
    <citation type="submission" date="2024-05" db="EMBL/GenBank/DDBJ databases">
        <title>Genome sequencing and assembly of Indian major carp, Cirrhinus mrigala (Hamilton, 1822).</title>
        <authorList>
            <person name="Mohindra V."/>
            <person name="Chowdhury L.M."/>
            <person name="Lal K."/>
            <person name="Jena J.K."/>
        </authorList>
    </citation>
    <scope>NUCLEOTIDE SEQUENCE [LARGE SCALE GENOMIC DNA]</scope>
    <source>
        <strain evidence="12">CM1030</strain>
        <tissue evidence="12">Blood</tissue>
    </source>
</reference>
<evidence type="ECO:0000256" key="4">
    <source>
        <dbReference type="ARBA" id="ARBA00023040"/>
    </source>
</evidence>
<dbReference type="GO" id="GO:0016020">
    <property type="term" value="C:membrane"/>
    <property type="evidence" value="ECO:0007669"/>
    <property type="project" value="UniProtKB-SubCell"/>
</dbReference>
<name>A0ABD0PY38_CIRMR</name>
<feature type="transmembrane region" description="Helical" evidence="10">
    <location>
        <begin position="72"/>
        <end position="90"/>
    </location>
</feature>
<dbReference type="Gene3D" id="1.20.1070.10">
    <property type="entry name" value="Rhodopsin 7-helix transmembrane proteins"/>
    <property type="match status" value="1"/>
</dbReference>
<evidence type="ECO:0000256" key="2">
    <source>
        <dbReference type="ARBA" id="ARBA00022692"/>
    </source>
</evidence>
<keyword evidence="5 10" id="KW-0472">Membrane</keyword>
<evidence type="ECO:0000256" key="10">
    <source>
        <dbReference type="SAM" id="Phobius"/>
    </source>
</evidence>
<dbReference type="InterPro" id="IPR001277">
    <property type="entry name" value="CXCR4/ACKR2"/>
</dbReference>
<keyword evidence="3 10" id="KW-1133">Transmembrane helix</keyword>
<keyword evidence="8" id="KW-0325">Glycoprotein</keyword>
<feature type="transmembrane region" description="Helical" evidence="10">
    <location>
        <begin position="241"/>
        <end position="265"/>
    </location>
</feature>
<evidence type="ECO:0000256" key="1">
    <source>
        <dbReference type="ARBA" id="ARBA00004370"/>
    </source>
</evidence>
<dbReference type="Proteomes" id="UP001529510">
    <property type="component" value="Unassembled WGS sequence"/>
</dbReference>